<evidence type="ECO:0000256" key="1">
    <source>
        <dbReference type="SAM" id="MobiDB-lite"/>
    </source>
</evidence>
<gene>
    <name evidence="3" type="ORF">SEMRO_857_G211700.1</name>
</gene>
<proteinExistence type="predicted"/>
<evidence type="ECO:0000256" key="2">
    <source>
        <dbReference type="SAM" id="SignalP"/>
    </source>
</evidence>
<name>A0A9N8E9U2_9STRA</name>
<comment type="caution">
    <text evidence="3">The sequence shown here is derived from an EMBL/GenBank/DDBJ whole genome shotgun (WGS) entry which is preliminary data.</text>
</comment>
<feature type="chain" id="PRO_5040338085" description="Secreted protein" evidence="2">
    <location>
        <begin position="21"/>
        <end position="129"/>
    </location>
</feature>
<dbReference type="AlphaFoldDB" id="A0A9N8E9U2"/>
<evidence type="ECO:0008006" key="5">
    <source>
        <dbReference type="Google" id="ProtNLM"/>
    </source>
</evidence>
<organism evidence="3 4">
    <name type="scientific">Seminavis robusta</name>
    <dbReference type="NCBI Taxonomy" id="568900"/>
    <lineage>
        <taxon>Eukaryota</taxon>
        <taxon>Sar</taxon>
        <taxon>Stramenopiles</taxon>
        <taxon>Ochrophyta</taxon>
        <taxon>Bacillariophyta</taxon>
        <taxon>Bacillariophyceae</taxon>
        <taxon>Bacillariophycidae</taxon>
        <taxon>Naviculales</taxon>
        <taxon>Naviculaceae</taxon>
        <taxon>Seminavis</taxon>
    </lineage>
</organism>
<reference evidence="3" key="1">
    <citation type="submission" date="2020-06" db="EMBL/GenBank/DDBJ databases">
        <authorList>
            <consortium name="Plant Systems Biology data submission"/>
        </authorList>
    </citation>
    <scope>NUCLEOTIDE SEQUENCE</scope>
    <source>
        <strain evidence="3">D6</strain>
    </source>
</reference>
<accession>A0A9N8E9U2</accession>
<dbReference type="Proteomes" id="UP001153069">
    <property type="component" value="Unassembled WGS sequence"/>
</dbReference>
<evidence type="ECO:0000313" key="4">
    <source>
        <dbReference type="Proteomes" id="UP001153069"/>
    </source>
</evidence>
<evidence type="ECO:0000313" key="3">
    <source>
        <dbReference type="EMBL" id="CAB9517447.1"/>
    </source>
</evidence>
<dbReference type="EMBL" id="CAICTM010000856">
    <property type="protein sequence ID" value="CAB9517447.1"/>
    <property type="molecule type" value="Genomic_DNA"/>
</dbReference>
<sequence>MTWRLLATCTGITLFRSTTSQSVRHSTDCVEPRMEQKWSTYKRVLQVRCKQAPPQDIANMPGDWSSSGQVTRELLNSKFSQRDEHSTGWSASDRAHPTEVDQNAPMCNAESTSMVHETYREATMATSSA</sequence>
<keyword evidence="4" id="KW-1185">Reference proteome</keyword>
<feature type="region of interest" description="Disordered" evidence="1">
    <location>
        <begin position="78"/>
        <end position="106"/>
    </location>
</feature>
<protein>
    <recommendedName>
        <fullName evidence="5">Secreted protein</fullName>
    </recommendedName>
</protein>
<keyword evidence="2" id="KW-0732">Signal</keyword>
<feature type="signal peptide" evidence="2">
    <location>
        <begin position="1"/>
        <end position="20"/>
    </location>
</feature>
<dbReference type="OrthoDB" id="6614653at2759"/>